<proteinExistence type="predicted"/>
<sequence length="119" mass="12511">MQASHQQSRRQLQDTLTALSVAEVLSAAAQFFTQRSGIYAAFVEKQSATHVALRGQGGEEIVIGARETPAGTAVTGSSYLFDQQVARFLESLPPAPPEVVTPDVPDDAAAGETPSTITP</sequence>
<evidence type="ECO:0000256" key="1">
    <source>
        <dbReference type="SAM" id="MobiDB-lite"/>
    </source>
</evidence>
<organism evidence="2 3">
    <name type="scientific">Gemmatimonas phototrophica</name>
    <dbReference type="NCBI Taxonomy" id="1379270"/>
    <lineage>
        <taxon>Bacteria</taxon>
        <taxon>Pseudomonadati</taxon>
        <taxon>Gemmatimonadota</taxon>
        <taxon>Gemmatimonadia</taxon>
        <taxon>Gemmatimonadales</taxon>
        <taxon>Gemmatimonadaceae</taxon>
        <taxon>Gemmatimonas</taxon>
    </lineage>
</organism>
<protein>
    <submittedName>
        <fullName evidence="2">Uncharacterized protein</fullName>
    </submittedName>
</protein>
<dbReference type="AlphaFoldDB" id="A0A143BIG7"/>
<reference evidence="2 3" key="1">
    <citation type="journal article" date="2014" name="Proc. Natl. Acad. Sci. U.S.A.">
        <title>Functional type 2 photosynthetic reaction centers found in the rare bacterial phylum Gemmatimonadetes.</title>
        <authorList>
            <person name="Zeng Y."/>
            <person name="Feng F."/>
            <person name="Medova H."/>
            <person name="Dean J."/>
            <person name="Koblizek M."/>
        </authorList>
    </citation>
    <scope>NUCLEOTIDE SEQUENCE [LARGE SCALE GENOMIC DNA]</scope>
    <source>
        <strain evidence="2 3">AP64</strain>
    </source>
</reference>
<dbReference type="EMBL" id="CP011454">
    <property type="protein sequence ID" value="AMW04413.1"/>
    <property type="molecule type" value="Genomic_DNA"/>
</dbReference>
<evidence type="ECO:0000313" key="3">
    <source>
        <dbReference type="Proteomes" id="UP000076404"/>
    </source>
</evidence>
<accession>A0A143BIG7</accession>
<dbReference type="OrthoDB" id="9900270at2"/>
<dbReference type="RefSeq" id="WP_026849925.1">
    <property type="nucleotide sequence ID" value="NZ_CP011454.1"/>
</dbReference>
<feature type="compositionally biased region" description="Low complexity" evidence="1">
    <location>
        <begin position="100"/>
        <end position="110"/>
    </location>
</feature>
<reference evidence="2 3" key="2">
    <citation type="journal article" date="2016" name="Environ. Microbiol. Rep.">
        <title>Metagenomic evidence for the presence of phototrophic Gemmatimonadetes bacteria in diverse environments.</title>
        <authorList>
            <person name="Zeng Y."/>
            <person name="Baumbach J."/>
            <person name="Barbosa E.G."/>
            <person name="Azevedo V."/>
            <person name="Zhang C."/>
            <person name="Koblizek M."/>
        </authorList>
    </citation>
    <scope>NUCLEOTIDE SEQUENCE [LARGE SCALE GENOMIC DNA]</scope>
    <source>
        <strain evidence="2 3">AP64</strain>
    </source>
</reference>
<keyword evidence="3" id="KW-1185">Reference proteome</keyword>
<evidence type="ECO:0000313" key="2">
    <source>
        <dbReference type="EMBL" id="AMW04413.1"/>
    </source>
</evidence>
<gene>
    <name evidence="2" type="ORF">GEMMAAP_05310</name>
</gene>
<feature type="region of interest" description="Disordered" evidence="1">
    <location>
        <begin position="93"/>
        <end position="119"/>
    </location>
</feature>
<dbReference type="STRING" id="1379270.GEMMAAP_05310"/>
<dbReference type="KEGG" id="gph:GEMMAAP_05310"/>
<name>A0A143BIG7_9BACT</name>
<dbReference type="eggNOG" id="ENOG503449E">
    <property type="taxonomic scope" value="Bacteria"/>
</dbReference>
<dbReference type="Proteomes" id="UP000076404">
    <property type="component" value="Chromosome"/>
</dbReference>